<dbReference type="RefSeq" id="WP_118910606.1">
    <property type="nucleotide sequence ID" value="NZ_QOCS01000009.1"/>
</dbReference>
<dbReference type="EMBL" id="QOCS01000009">
    <property type="protein sequence ID" value="RHW46792.1"/>
    <property type="molecule type" value="Genomic_DNA"/>
</dbReference>
<name>A0A417Z827_9LACO</name>
<dbReference type="AlphaFoldDB" id="A0A417Z827"/>
<dbReference type="Proteomes" id="UP000284822">
    <property type="component" value="Unassembled WGS sequence"/>
</dbReference>
<proteinExistence type="predicted"/>
<keyword evidence="1" id="KW-0238">DNA-binding</keyword>
<gene>
    <name evidence="1" type="ORF">DS832_04705</name>
</gene>
<dbReference type="GO" id="GO:0003677">
    <property type="term" value="F:DNA binding"/>
    <property type="evidence" value="ECO:0007669"/>
    <property type="project" value="UniProtKB-KW"/>
</dbReference>
<reference evidence="1 2" key="1">
    <citation type="submission" date="2018-07" db="EMBL/GenBank/DDBJ databases">
        <title>Genome sequences of six Lactobacillus spp. isolated from bumble bee guts.</title>
        <authorList>
            <person name="Motta E.V.S."/>
            <person name="Moran N.A."/>
        </authorList>
    </citation>
    <scope>NUCLEOTIDE SEQUENCE [LARGE SCALE GENOMIC DNA]</scope>
    <source>
        <strain evidence="1 2">LV-8.1</strain>
    </source>
</reference>
<evidence type="ECO:0000313" key="1">
    <source>
        <dbReference type="EMBL" id="RHW46792.1"/>
    </source>
</evidence>
<comment type="caution">
    <text evidence="1">The sequence shown here is derived from an EMBL/GenBank/DDBJ whole genome shotgun (WGS) entry which is preliminary data.</text>
</comment>
<sequence>MQNLPEYMNFKQAMKYLGIGGYDTLHSFIDEGLKVIVVRNIKRISKTDADKFMHKHSKKMNYWGMPK</sequence>
<accession>A0A417Z827</accession>
<organism evidence="1 2">
    <name type="scientific">Bombilactobacillus bombi</name>
    <dbReference type="NCBI Taxonomy" id="1303590"/>
    <lineage>
        <taxon>Bacteria</taxon>
        <taxon>Bacillati</taxon>
        <taxon>Bacillota</taxon>
        <taxon>Bacilli</taxon>
        <taxon>Lactobacillales</taxon>
        <taxon>Lactobacillaceae</taxon>
        <taxon>Bombilactobacillus</taxon>
    </lineage>
</organism>
<evidence type="ECO:0000313" key="2">
    <source>
        <dbReference type="Proteomes" id="UP000284822"/>
    </source>
</evidence>
<protein>
    <submittedName>
        <fullName evidence="1">DNA-binding protein</fullName>
    </submittedName>
</protein>